<dbReference type="GO" id="GO:0034040">
    <property type="term" value="F:ATPase-coupled lipid transmembrane transporter activity"/>
    <property type="evidence" value="ECO:0007669"/>
    <property type="project" value="TreeGrafter"/>
</dbReference>
<sequence>MIRYIRAYLRAFAETVRFEPLLVPVAVLLAVCMGAKPFVNIYFSARIVAELSGTPETDALVLLVAVCLGLNFLLQLLQDALTPTFYMLRSRLYEKERMAVEHKLFRLDFAKLEDSSFQELVHLHTESMDRIFSAFVQLCWMFKDFLTGLVTLVCAAALIWPLLRLGVTKTGDGFLHSPWFLAVLGLGIAVSVVVILHLSGKTSRIWFHSNERYGRLNRLFRRYRDLLADYNSGKEVRLYNERPLIEKEATEQLLSKGEVILRETSQQSAAASAYIAVVGALVGFGVYTFIGAKASLGLFDIEALVRYIGAFMQMISGITAIATTLGRHAELLPNLEYYFRIVDTKSDMVYGDKEIALDAVEVEFRDVWFKYPSAKDYTLRDISLKIGRGERLAVVGRNGSGKTTFIKLLCRLYDPDRGAVFVNGVDLRDLSCECVTRLFSVVFQDFKLFALTVSENVACGEDADERKLAESLKSAGVLERIERMEKREHTPLYKDLDRDGVEISGGEAQKLALARALYKDAPVVVLDEPTAALDPVAEHEIYKQFNRFVEGKTAIYISHRLSSCRFCDRIAVFRKGALVQHGTHDELVCADGEYKRLWDAQAAYYIEELAQ</sequence>
<dbReference type="InterPro" id="IPR011527">
    <property type="entry name" value="ABC1_TM_dom"/>
</dbReference>
<comment type="subcellular location">
    <subcellularLocation>
        <location evidence="1">Cell membrane</location>
        <topology evidence="1">Multi-pass membrane protein</topology>
    </subcellularLocation>
</comment>
<evidence type="ECO:0000256" key="4">
    <source>
        <dbReference type="ARBA" id="ARBA00022840"/>
    </source>
</evidence>
<feature type="transmembrane region" description="Helical" evidence="7">
    <location>
        <begin position="179"/>
        <end position="198"/>
    </location>
</feature>
<keyword evidence="6 7" id="KW-0472">Membrane</keyword>
<feature type="domain" description="ABC transporter" evidence="8">
    <location>
        <begin position="362"/>
        <end position="600"/>
    </location>
</feature>
<evidence type="ECO:0000259" key="8">
    <source>
        <dbReference type="PROSITE" id="PS50893"/>
    </source>
</evidence>
<evidence type="ECO:0000256" key="3">
    <source>
        <dbReference type="ARBA" id="ARBA00022741"/>
    </source>
</evidence>
<dbReference type="InterPro" id="IPR003439">
    <property type="entry name" value="ABC_transporter-like_ATP-bd"/>
</dbReference>
<keyword evidence="5 7" id="KW-1133">Transmembrane helix</keyword>
<dbReference type="InterPro" id="IPR039421">
    <property type="entry name" value="Type_1_exporter"/>
</dbReference>
<evidence type="ECO:0000256" key="1">
    <source>
        <dbReference type="ARBA" id="ARBA00004651"/>
    </source>
</evidence>
<feature type="transmembrane region" description="Helical" evidence="7">
    <location>
        <begin position="59"/>
        <end position="88"/>
    </location>
</feature>
<evidence type="ECO:0000256" key="6">
    <source>
        <dbReference type="ARBA" id="ARBA00023136"/>
    </source>
</evidence>
<dbReference type="PANTHER" id="PTHR24221">
    <property type="entry name" value="ATP-BINDING CASSETTE SUB-FAMILY B"/>
    <property type="match status" value="1"/>
</dbReference>
<feature type="transmembrane region" description="Helical" evidence="7">
    <location>
        <begin position="271"/>
        <end position="292"/>
    </location>
</feature>
<keyword evidence="4 10" id="KW-0067">ATP-binding</keyword>
<dbReference type="InterPro" id="IPR003593">
    <property type="entry name" value="AAA+_ATPase"/>
</dbReference>
<evidence type="ECO:0000259" key="9">
    <source>
        <dbReference type="PROSITE" id="PS50929"/>
    </source>
</evidence>
<evidence type="ECO:0000256" key="7">
    <source>
        <dbReference type="SAM" id="Phobius"/>
    </source>
</evidence>
<dbReference type="Gene3D" id="3.40.50.300">
    <property type="entry name" value="P-loop containing nucleotide triphosphate hydrolases"/>
    <property type="match status" value="1"/>
</dbReference>
<gene>
    <name evidence="10" type="ORF">IAC53_06775</name>
</gene>
<dbReference type="AlphaFoldDB" id="A0A9D1IGI8"/>
<dbReference type="InterPro" id="IPR017871">
    <property type="entry name" value="ABC_transporter-like_CS"/>
</dbReference>
<dbReference type="SUPFAM" id="SSF52540">
    <property type="entry name" value="P-loop containing nucleoside triphosphate hydrolases"/>
    <property type="match status" value="1"/>
</dbReference>
<reference evidence="10" key="2">
    <citation type="journal article" date="2021" name="PeerJ">
        <title>Extensive microbial diversity within the chicken gut microbiome revealed by metagenomics and culture.</title>
        <authorList>
            <person name="Gilroy R."/>
            <person name="Ravi A."/>
            <person name="Getino M."/>
            <person name="Pursley I."/>
            <person name="Horton D.L."/>
            <person name="Alikhan N.F."/>
            <person name="Baker D."/>
            <person name="Gharbi K."/>
            <person name="Hall N."/>
            <person name="Watson M."/>
            <person name="Adriaenssens E.M."/>
            <person name="Foster-Nyarko E."/>
            <person name="Jarju S."/>
            <person name="Secka A."/>
            <person name="Antonio M."/>
            <person name="Oren A."/>
            <person name="Chaudhuri R.R."/>
            <person name="La Ragione R."/>
            <person name="Hildebrand F."/>
            <person name="Pallen M.J."/>
        </authorList>
    </citation>
    <scope>NUCLEOTIDE SEQUENCE</scope>
    <source>
        <strain evidence="10">ChiGjej1B1-19959</strain>
    </source>
</reference>
<dbReference type="PANTHER" id="PTHR24221:SF654">
    <property type="entry name" value="ATP-BINDING CASSETTE SUB-FAMILY B MEMBER 6"/>
    <property type="match status" value="1"/>
</dbReference>
<protein>
    <submittedName>
        <fullName evidence="10">ABC transporter ATP-binding protein</fullName>
    </submittedName>
</protein>
<dbReference type="Proteomes" id="UP000824071">
    <property type="component" value="Unassembled WGS sequence"/>
</dbReference>
<dbReference type="Pfam" id="PF00005">
    <property type="entry name" value="ABC_tran"/>
    <property type="match status" value="1"/>
</dbReference>
<dbReference type="InterPro" id="IPR036640">
    <property type="entry name" value="ABC1_TM_sf"/>
</dbReference>
<dbReference type="InterPro" id="IPR027417">
    <property type="entry name" value="P-loop_NTPase"/>
</dbReference>
<dbReference type="GO" id="GO:0016887">
    <property type="term" value="F:ATP hydrolysis activity"/>
    <property type="evidence" value="ECO:0007669"/>
    <property type="project" value="InterPro"/>
</dbReference>
<dbReference type="EMBL" id="DVMW01000039">
    <property type="protein sequence ID" value="HIU36286.1"/>
    <property type="molecule type" value="Genomic_DNA"/>
</dbReference>
<feature type="transmembrane region" description="Helical" evidence="7">
    <location>
        <begin position="145"/>
        <end position="167"/>
    </location>
</feature>
<evidence type="ECO:0000313" key="10">
    <source>
        <dbReference type="EMBL" id="HIU36286.1"/>
    </source>
</evidence>
<keyword evidence="2 7" id="KW-0812">Transmembrane</keyword>
<dbReference type="GO" id="GO:0140359">
    <property type="term" value="F:ABC-type transporter activity"/>
    <property type="evidence" value="ECO:0007669"/>
    <property type="project" value="InterPro"/>
</dbReference>
<dbReference type="GO" id="GO:0005524">
    <property type="term" value="F:ATP binding"/>
    <property type="evidence" value="ECO:0007669"/>
    <property type="project" value="UniProtKB-KW"/>
</dbReference>
<evidence type="ECO:0000256" key="5">
    <source>
        <dbReference type="ARBA" id="ARBA00022989"/>
    </source>
</evidence>
<dbReference type="SMART" id="SM00382">
    <property type="entry name" value="AAA"/>
    <property type="match status" value="1"/>
</dbReference>
<dbReference type="Gene3D" id="1.20.1560.10">
    <property type="entry name" value="ABC transporter type 1, transmembrane domain"/>
    <property type="match status" value="1"/>
</dbReference>
<name>A0A9D1IGI8_9FIRM</name>
<dbReference type="PROSITE" id="PS50893">
    <property type="entry name" value="ABC_TRANSPORTER_2"/>
    <property type="match status" value="1"/>
</dbReference>
<proteinExistence type="predicted"/>
<dbReference type="PROSITE" id="PS00211">
    <property type="entry name" value="ABC_TRANSPORTER_1"/>
    <property type="match status" value="1"/>
</dbReference>
<dbReference type="GO" id="GO:0005886">
    <property type="term" value="C:plasma membrane"/>
    <property type="evidence" value="ECO:0007669"/>
    <property type="project" value="UniProtKB-SubCell"/>
</dbReference>
<feature type="domain" description="ABC transmembrane type-1" evidence="9">
    <location>
        <begin position="25"/>
        <end position="330"/>
    </location>
</feature>
<comment type="caution">
    <text evidence="10">The sequence shown here is derived from an EMBL/GenBank/DDBJ whole genome shotgun (WGS) entry which is preliminary data.</text>
</comment>
<dbReference type="SUPFAM" id="SSF90123">
    <property type="entry name" value="ABC transporter transmembrane region"/>
    <property type="match status" value="1"/>
</dbReference>
<organism evidence="10 11">
    <name type="scientific">Candidatus Fimenecus excrementigallinarum</name>
    <dbReference type="NCBI Taxonomy" id="2840816"/>
    <lineage>
        <taxon>Bacteria</taxon>
        <taxon>Bacillati</taxon>
        <taxon>Bacillota</taxon>
        <taxon>Clostridia</taxon>
        <taxon>Candidatus Fimenecus</taxon>
    </lineage>
</organism>
<accession>A0A9D1IGI8</accession>
<feature type="transmembrane region" description="Helical" evidence="7">
    <location>
        <begin position="21"/>
        <end position="39"/>
    </location>
</feature>
<evidence type="ECO:0000256" key="2">
    <source>
        <dbReference type="ARBA" id="ARBA00022692"/>
    </source>
</evidence>
<dbReference type="PROSITE" id="PS50929">
    <property type="entry name" value="ABC_TM1F"/>
    <property type="match status" value="1"/>
</dbReference>
<reference evidence="10" key="1">
    <citation type="submission" date="2020-10" db="EMBL/GenBank/DDBJ databases">
        <authorList>
            <person name="Gilroy R."/>
        </authorList>
    </citation>
    <scope>NUCLEOTIDE SEQUENCE</scope>
    <source>
        <strain evidence="10">ChiGjej1B1-19959</strain>
    </source>
</reference>
<keyword evidence="3" id="KW-0547">Nucleotide-binding</keyword>
<evidence type="ECO:0000313" key="11">
    <source>
        <dbReference type="Proteomes" id="UP000824071"/>
    </source>
</evidence>